<keyword evidence="4 6" id="KW-0067">ATP-binding</keyword>
<dbReference type="Pfam" id="PF08352">
    <property type="entry name" value="oligo_HPY"/>
    <property type="match status" value="1"/>
</dbReference>
<proteinExistence type="inferred from homology"/>
<evidence type="ECO:0000259" key="5">
    <source>
        <dbReference type="PROSITE" id="PS50893"/>
    </source>
</evidence>
<reference evidence="7" key="1">
    <citation type="submission" date="2014-12" db="EMBL/GenBank/DDBJ databases">
        <title>Genome sequence of Clostridium beijerinckii strain 59B.</title>
        <authorList>
            <person name="Little G.T."/>
            <person name="Minton N.P."/>
        </authorList>
    </citation>
    <scope>NUCLEOTIDE SEQUENCE [LARGE SCALE GENOMIC DNA]</scope>
    <source>
        <strain evidence="7">59B</strain>
    </source>
</reference>
<protein>
    <submittedName>
        <fullName evidence="6">Peptide ABC transporter ATP-binding protein</fullName>
    </submittedName>
</protein>
<dbReference type="GO" id="GO:0016887">
    <property type="term" value="F:ATP hydrolysis activity"/>
    <property type="evidence" value="ECO:0007669"/>
    <property type="project" value="InterPro"/>
</dbReference>
<dbReference type="RefSeq" id="WP_041899066.1">
    <property type="nucleotide sequence ID" value="NZ_CP010086.2"/>
</dbReference>
<dbReference type="Gene3D" id="3.40.50.300">
    <property type="entry name" value="P-loop containing nucleotide triphosphate hydrolases"/>
    <property type="match status" value="1"/>
</dbReference>
<dbReference type="SMART" id="SM00382">
    <property type="entry name" value="AAA"/>
    <property type="match status" value="1"/>
</dbReference>
<dbReference type="EMBL" id="CP010086">
    <property type="protein sequence ID" value="AJH01015.1"/>
    <property type="molecule type" value="Genomic_DNA"/>
</dbReference>
<keyword evidence="2" id="KW-0813">Transport</keyword>
<comment type="similarity">
    <text evidence="1">Belongs to the ABC transporter superfamily.</text>
</comment>
<dbReference type="PROSITE" id="PS00211">
    <property type="entry name" value="ABC_TRANSPORTER_1"/>
    <property type="match status" value="1"/>
</dbReference>
<dbReference type="PANTHER" id="PTHR43776">
    <property type="entry name" value="TRANSPORT ATP-BINDING PROTEIN"/>
    <property type="match status" value="1"/>
</dbReference>
<evidence type="ECO:0000313" key="6">
    <source>
        <dbReference type="EMBL" id="AJH01015.1"/>
    </source>
</evidence>
<dbReference type="GO" id="GO:0005524">
    <property type="term" value="F:ATP binding"/>
    <property type="evidence" value="ECO:0007669"/>
    <property type="project" value="UniProtKB-KW"/>
</dbReference>
<evidence type="ECO:0000256" key="2">
    <source>
        <dbReference type="ARBA" id="ARBA00022448"/>
    </source>
</evidence>
<evidence type="ECO:0000256" key="4">
    <source>
        <dbReference type="ARBA" id="ARBA00022840"/>
    </source>
</evidence>
<dbReference type="GO" id="GO:0015833">
    <property type="term" value="P:peptide transport"/>
    <property type="evidence" value="ECO:0007669"/>
    <property type="project" value="InterPro"/>
</dbReference>
<dbReference type="InterPro" id="IPR017871">
    <property type="entry name" value="ABC_transporter-like_CS"/>
</dbReference>
<dbReference type="NCBIfam" id="TIGR01727">
    <property type="entry name" value="oligo_HPY"/>
    <property type="match status" value="1"/>
</dbReference>
<dbReference type="Proteomes" id="UP000031866">
    <property type="component" value="Chromosome"/>
</dbReference>
<evidence type="ECO:0000256" key="3">
    <source>
        <dbReference type="ARBA" id="ARBA00022741"/>
    </source>
</evidence>
<gene>
    <name evidence="6" type="ORF">LF65_04478</name>
</gene>
<dbReference type="PANTHER" id="PTHR43776:SF8">
    <property type="entry name" value="ABC TRANSPORTER, ATP-BINDING PROTEIN"/>
    <property type="match status" value="1"/>
</dbReference>
<dbReference type="InterPro" id="IPR013563">
    <property type="entry name" value="Oligopep_ABC_C"/>
</dbReference>
<organism evidence="6 7">
    <name type="scientific">Clostridium beijerinckii</name>
    <name type="common">Clostridium MP</name>
    <dbReference type="NCBI Taxonomy" id="1520"/>
    <lineage>
        <taxon>Bacteria</taxon>
        <taxon>Bacillati</taxon>
        <taxon>Bacillota</taxon>
        <taxon>Clostridia</taxon>
        <taxon>Eubacteriales</taxon>
        <taxon>Clostridiaceae</taxon>
        <taxon>Clostridium</taxon>
    </lineage>
</organism>
<dbReference type="InterPro" id="IPR050319">
    <property type="entry name" value="ABC_transp_ATP-bind"/>
</dbReference>
<dbReference type="CDD" id="cd03257">
    <property type="entry name" value="ABC_NikE_OppD_transporters"/>
    <property type="match status" value="1"/>
</dbReference>
<keyword evidence="3" id="KW-0547">Nucleotide-binding</keyword>
<evidence type="ECO:0000256" key="1">
    <source>
        <dbReference type="ARBA" id="ARBA00005417"/>
    </source>
</evidence>
<dbReference type="InterPro" id="IPR003439">
    <property type="entry name" value="ABC_transporter-like_ATP-bd"/>
</dbReference>
<dbReference type="InterPro" id="IPR027417">
    <property type="entry name" value="P-loop_NTPase"/>
</dbReference>
<dbReference type="SUPFAM" id="SSF52540">
    <property type="entry name" value="P-loop containing nucleoside triphosphate hydrolases"/>
    <property type="match status" value="1"/>
</dbReference>
<name>A0A0B5QFB7_CLOBE</name>
<dbReference type="PROSITE" id="PS50893">
    <property type="entry name" value="ABC_TRANSPORTER_2"/>
    <property type="match status" value="1"/>
</dbReference>
<accession>A0A0B5QFB7</accession>
<dbReference type="KEGG" id="cbei:LF65_04478"/>
<dbReference type="OrthoDB" id="9802772at2"/>
<feature type="domain" description="ABC transporter" evidence="5">
    <location>
        <begin position="11"/>
        <end position="262"/>
    </location>
</feature>
<sequence length="328" mass="37726">MIDTILEVDRIRKKYVIEKSFLGREKIVLDAVNDISFSIKKGECFALVGESGCGKSTTARTILKLMDADGGKVIFEDKTLFDIENNKSISNKEMYRLRKDMQIIFQDPFASLDKRMKVGQIIAEGIKKHRLIRGKDAFNIAEEYLRICGMDKEAINRYPHEFSGGQRQRIGIARALAVQPKFVVADEPVAALDVSIQAQIINLLNELKTRYLLTFLFISHDLGVVKYFCDRIAVMYLGNIVELAEKKDLFDNPMHPYTKMLLESMPVSHPKLRKHRLSIKESEITLKDRENGCKFCNRCVYAYERCKNEIPAFKEIEGEHFIACHLYD</sequence>
<dbReference type="GO" id="GO:0055085">
    <property type="term" value="P:transmembrane transport"/>
    <property type="evidence" value="ECO:0007669"/>
    <property type="project" value="UniProtKB-ARBA"/>
</dbReference>
<dbReference type="Pfam" id="PF00005">
    <property type="entry name" value="ABC_tran"/>
    <property type="match status" value="1"/>
</dbReference>
<dbReference type="FunFam" id="3.40.50.300:FF:000016">
    <property type="entry name" value="Oligopeptide ABC transporter ATP-binding component"/>
    <property type="match status" value="1"/>
</dbReference>
<dbReference type="AlphaFoldDB" id="A0A0B5QFB7"/>
<dbReference type="STRING" id="1520.LF65_04478"/>
<dbReference type="InterPro" id="IPR003593">
    <property type="entry name" value="AAA+_ATPase"/>
</dbReference>
<evidence type="ECO:0000313" key="7">
    <source>
        <dbReference type="Proteomes" id="UP000031866"/>
    </source>
</evidence>